<comment type="caution">
    <text evidence="2">The sequence shown here is derived from an EMBL/GenBank/DDBJ whole genome shotgun (WGS) entry which is preliminary data.</text>
</comment>
<accession>A0A0R2LMQ1</accession>
<protein>
    <submittedName>
        <fullName evidence="2">Uncharacterized protein</fullName>
    </submittedName>
</protein>
<keyword evidence="1" id="KW-1133">Transmembrane helix</keyword>
<gene>
    <name evidence="2" type="ORF">IV57_GL002282</name>
</gene>
<keyword evidence="3" id="KW-1185">Reference proteome</keyword>
<evidence type="ECO:0000313" key="2">
    <source>
        <dbReference type="EMBL" id="KRN99949.1"/>
    </source>
</evidence>
<evidence type="ECO:0000313" key="3">
    <source>
        <dbReference type="Proteomes" id="UP000051006"/>
    </source>
</evidence>
<dbReference type="Proteomes" id="UP000051006">
    <property type="component" value="Unassembled WGS sequence"/>
</dbReference>
<reference evidence="2 3" key="1">
    <citation type="journal article" date="2015" name="Genome Announc.">
        <title>Expanding the biotechnology potential of lactobacilli through comparative genomics of 213 strains and associated genera.</title>
        <authorList>
            <person name="Sun Z."/>
            <person name="Harris H.M."/>
            <person name="McCann A."/>
            <person name="Guo C."/>
            <person name="Argimon S."/>
            <person name="Zhang W."/>
            <person name="Yang X."/>
            <person name="Jeffery I.B."/>
            <person name="Cooney J.C."/>
            <person name="Kagawa T.F."/>
            <person name="Liu W."/>
            <person name="Song Y."/>
            <person name="Salvetti E."/>
            <person name="Wrobel A."/>
            <person name="Rasinkangas P."/>
            <person name="Parkhill J."/>
            <person name="Rea M.C."/>
            <person name="O'Sullivan O."/>
            <person name="Ritari J."/>
            <person name="Douillard F.P."/>
            <person name="Paul Ross R."/>
            <person name="Yang R."/>
            <person name="Briner A.E."/>
            <person name="Felis G.E."/>
            <person name="de Vos W.M."/>
            <person name="Barrangou R."/>
            <person name="Klaenhammer T.R."/>
            <person name="Caufield P.W."/>
            <person name="Cui Y."/>
            <person name="Zhang H."/>
            <person name="O'Toole P.W."/>
        </authorList>
    </citation>
    <scope>NUCLEOTIDE SEQUENCE [LARGE SCALE GENOMIC DNA]</scope>
    <source>
        <strain evidence="2 3">DSM 24716</strain>
    </source>
</reference>
<feature type="transmembrane region" description="Helical" evidence="1">
    <location>
        <begin position="34"/>
        <end position="54"/>
    </location>
</feature>
<feature type="transmembrane region" description="Helical" evidence="1">
    <location>
        <begin position="12"/>
        <end position="28"/>
    </location>
</feature>
<dbReference type="PATRIC" id="fig|993692.3.peg.2322"/>
<organism evidence="2 3">
    <name type="scientific">Companilactobacillus kimchiensis</name>
    <dbReference type="NCBI Taxonomy" id="993692"/>
    <lineage>
        <taxon>Bacteria</taxon>
        <taxon>Bacillati</taxon>
        <taxon>Bacillota</taxon>
        <taxon>Bacilli</taxon>
        <taxon>Lactobacillales</taxon>
        <taxon>Lactobacillaceae</taxon>
        <taxon>Companilactobacillus</taxon>
    </lineage>
</organism>
<keyword evidence="1" id="KW-0472">Membrane</keyword>
<sequence>MGEVMDNSTQGLIVGTIVFIAVFALNMLKISNIMIALITVVIALVSIVVLRRIYR</sequence>
<name>A0A0R2LMQ1_9LACO</name>
<dbReference type="STRING" id="993692.IV57_GL002282"/>
<keyword evidence="1" id="KW-0812">Transmembrane</keyword>
<evidence type="ECO:0000256" key="1">
    <source>
        <dbReference type="SAM" id="Phobius"/>
    </source>
</evidence>
<proteinExistence type="predicted"/>
<dbReference type="EMBL" id="JQCF01000006">
    <property type="protein sequence ID" value="KRN99949.1"/>
    <property type="molecule type" value="Genomic_DNA"/>
</dbReference>
<dbReference type="AlphaFoldDB" id="A0A0R2LMQ1"/>